<accession>A0ABX6YE27</accession>
<keyword evidence="3" id="KW-1185">Reference proteome</keyword>
<keyword evidence="1" id="KW-1133">Transmembrane helix</keyword>
<reference evidence="2 3" key="1">
    <citation type="submission" date="2020-12" db="EMBL/GenBank/DDBJ databases">
        <title>Microbacterium sp. HY060.</title>
        <authorList>
            <person name="Zhou J."/>
        </authorList>
    </citation>
    <scope>NUCLEOTIDE SEQUENCE [LARGE SCALE GENOMIC DNA]</scope>
    <source>
        <strain evidence="2 3">HY60</strain>
    </source>
</reference>
<dbReference type="EMBL" id="CP061169">
    <property type="protein sequence ID" value="QPZ37048.1"/>
    <property type="molecule type" value="Genomic_DNA"/>
</dbReference>
<dbReference type="Proteomes" id="UP000662814">
    <property type="component" value="Chromosome"/>
</dbReference>
<evidence type="ECO:0000256" key="1">
    <source>
        <dbReference type="SAM" id="Phobius"/>
    </source>
</evidence>
<protein>
    <recommendedName>
        <fullName evidence="4">Secreted protein with PEP-CTERM sorting signal</fullName>
    </recommendedName>
</protein>
<name>A0ABX6YE27_9MICO</name>
<keyword evidence="1" id="KW-0812">Transmembrane</keyword>
<evidence type="ECO:0000313" key="3">
    <source>
        <dbReference type="Proteomes" id="UP000662814"/>
    </source>
</evidence>
<evidence type="ECO:0000313" key="2">
    <source>
        <dbReference type="EMBL" id="QPZ37048.1"/>
    </source>
</evidence>
<dbReference type="RefSeq" id="WP_166993166.1">
    <property type="nucleotide sequence ID" value="NZ_CP061169.1"/>
</dbReference>
<sequence>MKLPRLEKIWTVAGVVCFLVGGVLLGIGRFGPGTMLMIACVVCLGSAMGAHRRRLKRTEKN</sequence>
<keyword evidence="1" id="KW-0472">Membrane</keyword>
<proteinExistence type="predicted"/>
<gene>
    <name evidence="2" type="ORF">HCR76_09145</name>
</gene>
<feature type="transmembrane region" description="Helical" evidence="1">
    <location>
        <begin position="33"/>
        <end position="50"/>
    </location>
</feature>
<feature type="transmembrane region" description="Helical" evidence="1">
    <location>
        <begin position="9"/>
        <end position="27"/>
    </location>
</feature>
<evidence type="ECO:0008006" key="4">
    <source>
        <dbReference type="Google" id="ProtNLM"/>
    </source>
</evidence>
<organism evidence="2 3">
    <name type="scientific">Paramicrobacterium chengjingii</name>
    <dbReference type="NCBI Taxonomy" id="2769067"/>
    <lineage>
        <taxon>Bacteria</taxon>
        <taxon>Bacillati</taxon>
        <taxon>Actinomycetota</taxon>
        <taxon>Actinomycetes</taxon>
        <taxon>Micrococcales</taxon>
        <taxon>Microbacteriaceae</taxon>
        <taxon>Paramicrobacterium</taxon>
    </lineage>
</organism>